<dbReference type="Proteomes" id="UP000239068">
    <property type="component" value="Unassembled WGS sequence"/>
</dbReference>
<dbReference type="Gene3D" id="2.180.10.10">
    <property type="entry name" value="RHS repeat-associated core"/>
    <property type="match status" value="2"/>
</dbReference>
<dbReference type="PANTHER" id="PTHR32305:SF15">
    <property type="entry name" value="PROTEIN RHSA-RELATED"/>
    <property type="match status" value="1"/>
</dbReference>
<dbReference type="OrthoDB" id="2972467at2"/>
<dbReference type="Pfam" id="PF20041">
    <property type="entry name" value="DUF6443"/>
    <property type="match status" value="1"/>
</dbReference>
<evidence type="ECO:0000259" key="1">
    <source>
        <dbReference type="Pfam" id="PF20041"/>
    </source>
</evidence>
<dbReference type="InterPro" id="IPR050708">
    <property type="entry name" value="T6SS_VgrG/RHS"/>
</dbReference>
<dbReference type="PANTHER" id="PTHR32305">
    <property type="match status" value="1"/>
</dbReference>
<dbReference type="InterPro" id="IPR022385">
    <property type="entry name" value="Rhs_assc_core"/>
</dbReference>
<dbReference type="NCBIfam" id="TIGR03696">
    <property type="entry name" value="Rhs_assc_core"/>
    <property type="match status" value="1"/>
</dbReference>
<sequence>MKKLLFVCFFASFYCKSQTTSENYIKKTVYKKQTIDEIYDAVSGAATSNLLTDNDKLISINYFDGLGRSKQFVQIGAGGNNQDIIKHFAYDQFGRQTIDFLPYSSGSYNPEIRTGNIELTNKSYYLNKYPDDFLNVSSFDVNSYSENILDNSPLNRVSEIAAPGKDWKKENGHTIKYEYALNSTNEVLLFGVNFVGGNKENPKLKLADSYYSKGELYKTITKDENWNSWQGKDRTTEEFKNKQGQVVLKRTYNNSQPHDTYYIYDDFGNLTFVLPPLAAEKTKIYEVQSITIPASGLLTTTGSSSNLTVGIRMINPGNFEIYSSISISPSPITSIKSGFLADIPFLDDNYFQIAYSNTYNPYQSTSYYISDNKLQCSSYGSSNARVYINKTNTLSLPQNLQGYTAAQTQVEVDNLLNKLCYQYKYDKLNRLIEKKIPGKKWELIIYDQLNRPIITSDYNQYSTGKWNFTKYDAFGRILYTGNRQGYNNRHNLQLEANASSILYETRLYPISLGGTTIYYSNNSYPNTNISELYTVNYYDDYITQPLGFSLPSSIYGQQINTSPKGLPTVSLVKVLNVSPQKWIKTAICYDFKDRPIYSYSHNSYLETTDIIESKFDFLGNVLETKTTHKKNGKSDIITIDKYTYDNTNRLINHKQKINNLPQELIVKNTYDDLGQLENKKIGDIENNELQQIDYDYNVRGWLTNINNPQQGLGDDLFSMELKYNDDGTRLYNGNISKIYWRTSGDDAKRDYSYYYDDLNRINRGYYYSWNQGGKFNLTNINYDKNGNIQNLQRRGAIVEEPNAHDHSNYGVMDNLKYTYDGNKLINVDDTGNDTYGFRDVNNAVTVEEYFYDDNGNMIEDKNKGINNITYNHLNLPTLVDFGNNKNIQYTYDATGVKLKKMVSDSNGTTTTNYAGNYIYNNSNNLEFFNTSEGYVAPINSSNYNLGFDYVYQYKDHLGNVRLSFTKNKNQSQQLIFSDSFENTFSNWDKSNNSFGWALTAIDTSKKKTGNSSGRIDSNYPSDWSIYVYSDTWTPINNMEDTYYTVSGWVYVEDVANNDARMYLSGRELNEIGYPSKNYSAGTTTERGNWVYLERSILVPKEIRELNIRIDNNKEGKVWFDDVKITKGNSSRTVVIEESNYYPFGLQHKGYNNVVNGTAHPYKFGGKEHNEELGLDLYDYGARMYDPAIGRWSVLDNLSEVYYSYSSYIYALNTPIQAIDPDGNIVIFINGQHGGDGAKGYQNGGSNWRGTSDYWRNFDTSKSNWLSQPNKIAFNALAMNQLGDHNAIYRDGSDGGWANTTTRPRIGNTKNNLSASNRRNAGKVQGAKDAARIIEAIKDSNGNVVETIKIITHSMGGAYGKGYVKALKKYIKTLPIEQQREIKITLVADFDPFNGNQLKADENIHTQQHSHLGGLADQQQEGADESFTTKGKHSIFSFVSNISNLQEGTYKWNGTDWECTSCKK</sequence>
<evidence type="ECO:0000313" key="3">
    <source>
        <dbReference type="Proteomes" id="UP000239068"/>
    </source>
</evidence>
<protein>
    <recommendedName>
        <fullName evidence="1">DUF6443 domain-containing protein</fullName>
    </recommendedName>
</protein>
<comment type="caution">
    <text evidence="2">The sequence shown here is derived from an EMBL/GenBank/DDBJ whole genome shotgun (WGS) entry which is preliminary data.</text>
</comment>
<dbReference type="InterPro" id="IPR045619">
    <property type="entry name" value="DUF6443"/>
</dbReference>
<dbReference type="RefSeq" id="WP_105021836.1">
    <property type="nucleotide sequence ID" value="NZ_MSCM01000002.1"/>
</dbReference>
<organism evidence="2 3">
    <name type="scientific">Polaribacter glomeratus</name>
    <dbReference type="NCBI Taxonomy" id="102"/>
    <lineage>
        <taxon>Bacteria</taxon>
        <taxon>Pseudomonadati</taxon>
        <taxon>Bacteroidota</taxon>
        <taxon>Flavobacteriia</taxon>
        <taxon>Flavobacteriales</taxon>
        <taxon>Flavobacteriaceae</taxon>
    </lineage>
</organism>
<reference evidence="2 3" key="1">
    <citation type="submission" date="2016-12" db="EMBL/GenBank/DDBJ databases">
        <title>Trade-off between light-utilization and light-protection in marine flavobacteria.</title>
        <authorList>
            <person name="Kumagai Y."/>
            <person name="Yoshizawa S."/>
            <person name="Kogure K."/>
            <person name="Iwasaki W."/>
        </authorList>
    </citation>
    <scope>NUCLEOTIDE SEQUENCE [LARGE SCALE GENOMIC DNA]</scope>
    <source>
        <strain evidence="2 3">ATCC 43844</strain>
    </source>
</reference>
<accession>A0A2S7WGH6</accession>
<dbReference type="EMBL" id="MSCM01000002">
    <property type="protein sequence ID" value="PQJ76526.1"/>
    <property type="molecule type" value="Genomic_DNA"/>
</dbReference>
<name>A0A2S7WGH6_9FLAO</name>
<feature type="domain" description="DUF6443" evidence="1">
    <location>
        <begin position="45"/>
        <end position="180"/>
    </location>
</feature>
<gene>
    <name evidence="2" type="ORF">BTO16_11515</name>
</gene>
<evidence type="ECO:0000313" key="2">
    <source>
        <dbReference type="EMBL" id="PQJ76526.1"/>
    </source>
</evidence>
<keyword evidence="3" id="KW-1185">Reference proteome</keyword>
<proteinExistence type="predicted"/>